<evidence type="ECO:0000256" key="1">
    <source>
        <dbReference type="SAM" id="MobiDB-lite"/>
    </source>
</evidence>
<feature type="region of interest" description="Disordered" evidence="1">
    <location>
        <begin position="91"/>
        <end position="144"/>
    </location>
</feature>
<feature type="region of interest" description="Disordered" evidence="1">
    <location>
        <begin position="199"/>
        <end position="233"/>
    </location>
</feature>
<dbReference type="OrthoDB" id="2740448at2759"/>
<feature type="compositionally biased region" description="Basic residues" evidence="1">
    <location>
        <begin position="217"/>
        <end position="233"/>
    </location>
</feature>
<organism evidence="2 3">
    <name type="scientific">Lophiostoma macrostomum CBS 122681</name>
    <dbReference type="NCBI Taxonomy" id="1314788"/>
    <lineage>
        <taxon>Eukaryota</taxon>
        <taxon>Fungi</taxon>
        <taxon>Dikarya</taxon>
        <taxon>Ascomycota</taxon>
        <taxon>Pezizomycotina</taxon>
        <taxon>Dothideomycetes</taxon>
        <taxon>Pleosporomycetidae</taxon>
        <taxon>Pleosporales</taxon>
        <taxon>Lophiostomataceae</taxon>
        <taxon>Lophiostoma</taxon>
    </lineage>
</organism>
<name>A0A6A6TIY4_9PLEO</name>
<protein>
    <submittedName>
        <fullName evidence="2">Uncharacterized protein</fullName>
    </submittedName>
</protein>
<evidence type="ECO:0000313" key="2">
    <source>
        <dbReference type="EMBL" id="KAF2659271.1"/>
    </source>
</evidence>
<reference evidence="2" key="1">
    <citation type="journal article" date="2020" name="Stud. Mycol.">
        <title>101 Dothideomycetes genomes: a test case for predicting lifestyles and emergence of pathogens.</title>
        <authorList>
            <person name="Haridas S."/>
            <person name="Albert R."/>
            <person name="Binder M."/>
            <person name="Bloem J."/>
            <person name="Labutti K."/>
            <person name="Salamov A."/>
            <person name="Andreopoulos B."/>
            <person name="Baker S."/>
            <person name="Barry K."/>
            <person name="Bills G."/>
            <person name="Bluhm B."/>
            <person name="Cannon C."/>
            <person name="Castanera R."/>
            <person name="Culley D."/>
            <person name="Daum C."/>
            <person name="Ezra D."/>
            <person name="Gonzalez J."/>
            <person name="Henrissat B."/>
            <person name="Kuo A."/>
            <person name="Liang C."/>
            <person name="Lipzen A."/>
            <person name="Lutzoni F."/>
            <person name="Magnuson J."/>
            <person name="Mondo S."/>
            <person name="Nolan M."/>
            <person name="Ohm R."/>
            <person name="Pangilinan J."/>
            <person name="Park H.-J."/>
            <person name="Ramirez L."/>
            <person name="Alfaro M."/>
            <person name="Sun H."/>
            <person name="Tritt A."/>
            <person name="Yoshinaga Y."/>
            <person name="Zwiers L.-H."/>
            <person name="Turgeon B."/>
            <person name="Goodwin S."/>
            <person name="Spatafora J."/>
            <person name="Crous P."/>
            <person name="Grigoriev I."/>
        </authorList>
    </citation>
    <scope>NUCLEOTIDE SEQUENCE</scope>
    <source>
        <strain evidence="2">CBS 122681</strain>
    </source>
</reference>
<gene>
    <name evidence="2" type="ORF">K491DRAFT_712791</name>
</gene>
<dbReference type="Proteomes" id="UP000799324">
    <property type="component" value="Unassembled WGS sequence"/>
</dbReference>
<feature type="compositionally biased region" description="Polar residues" evidence="1">
    <location>
        <begin position="91"/>
        <end position="108"/>
    </location>
</feature>
<dbReference type="AlphaFoldDB" id="A0A6A6TIY4"/>
<sequence>MPPTNTPAPSLPRTVQPEPPTALPYTTQSLKADSKLTYKLKILIHDLCNVAHNRASQQRLESATDELYLSPYFTSSEAEIVRSAIVSSYSDSSTLESNQRGELETTLSPADDRVEHIEAASVDPEDEDLEATPTPTTRTRGPSQQTVEQAIHAALATFFEKRRASGDARPCGPHTLAPVYLDAFGFRRGDVADEAFLRRLRREGVPDEEEEEGNGKGRGKGKGKRKGKGERKR</sequence>
<feature type="region of interest" description="Disordered" evidence="1">
    <location>
        <begin position="1"/>
        <end position="28"/>
    </location>
</feature>
<keyword evidence="3" id="KW-1185">Reference proteome</keyword>
<accession>A0A6A6TIY4</accession>
<dbReference type="EMBL" id="MU004308">
    <property type="protein sequence ID" value="KAF2659271.1"/>
    <property type="molecule type" value="Genomic_DNA"/>
</dbReference>
<proteinExistence type="predicted"/>
<evidence type="ECO:0000313" key="3">
    <source>
        <dbReference type="Proteomes" id="UP000799324"/>
    </source>
</evidence>
<feature type="compositionally biased region" description="Pro residues" evidence="1">
    <location>
        <begin position="1"/>
        <end position="10"/>
    </location>
</feature>